<keyword evidence="1" id="KW-0812">Transmembrane</keyword>
<evidence type="ECO:0000313" key="3">
    <source>
        <dbReference type="Proteomes" id="UP000824108"/>
    </source>
</evidence>
<dbReference type="EMBL" id="DXAV01000043">
    <property type="protein sequence ID" value="HIZ91521.1"/>
    <property type="molecule type" value="Genomic_DNA"/>
</dbReference>
<comment type="caution">
    <text evidence="2">The sequence shown here is derived from an EMBL/GenBank/DDBJ whole genome shotgun (WGS) entry which is preliminary data.</text>
</comment>
<dbReference type="Proteomes" id="UP000824108">
    <property type="component" value="Unassembled WGS sequence"/>
</dbReference>
<sequence length="314" mass="37173">MTIMMGWILTQGSEEVQSKVDLWWGLDTSNIIVIISFVVAIWSWWYTRETVVSIRNEADKDRIDKECQRRLLMDIIRHLYRNKVCTLAMQAKYLRGKMTGYPSDEHFLKLKLLPRDIYLEQFYKDPDKFHLLHELEMLFRNYNTEIDVAQKHLSDKDMDYHTKMRDFGTLSFKPGYLAGRILGVMAQIWSEEGSAMYEKCDDDTRKVQLAKEVEVLKKEKQLSEEECKAMAYYRLEMADMVRTSYRKNVKDNEGNQYDVTDDVLSAAEKNDAFCTNIFCGHEQEFLDMLKLDVNIECGFNKKNEEKIYLIPYVR</sequence>
<protein>
    <submittedName>
        <fullName evidence="2">Uncharacterized protein</fullName>
    </submittedName>
</protein>
<organism evidence="2 3">
    <name type="scientific">Candidatus Bacteroides merdavium</name>
    <dbReference type="NCBI Taxonomy" id="2838472"/>
    <lineage>
        <taxon>Bacteria</taxon>
        <taxon>Pseudomonadati</taxon>
        <taxon>Bacteroidota</taxon>
        <taxon>Bacteroidia</taxon>
        <taxon>Bacteroidales</taxon>
        <taxon>Bacteroidaceae</taxon>
        <taxon>Bacteroides</taxon>
    </lineage>
</organism>
<name>A0A9D2KDT3_9BACE</name>
<evidence type="ECO:0000313" key="2">
    <source>
        <dbReference type="EMBL" id="HIZ91521.1"/>
    </source>
</evidence>
<reference evidence="2" key="2">
    <citation type="submission" date="2021-04" db="EMBL/GenBank/DDBJ databases">
        <authorList>
            <person name="Gilroy R."/>
        </authorList>
    </citation>
    <scope>NUCLEOTIDE SEQUENCE</scope>
    <source>
        <strain evidence="2">CHK118-2852</strain>
    </source>
</reference>
<accession>A0A9D2KDT3</accession>
<proteinExistence type="predicted"/>
<evidence type="ECO:0000256" key="1">
    <source>
        <dbReference type="SAM" id="Phobius"/>
    </source>
</evidence>
<gene>
    <name evidence="2" type="ORF">H9807_05335</name>
</gene>
<reference evidence="2" key="1">
    <citation type="journal article" date="2021" name="PeerJ">
        <title>Extensive microbial diversity within the chicken gut microbiome revealed by metagenomics and culture.</title>
        <authorList>
            <person name="Gilroy R."/>
            <person name="Ravi A."/>
            <person name="Getino M."/>
            <person name="Pursley I."/>
            <person name="Horton D.L."/>
            <person name="Alikhan N.F."/>
            <person name="Baker D."/>
            <person name="Gharbi K."/>
            <person name="Hall N."/>
            <person name="Watson M."/>
            <person name="Adriaenssens E.M."/>
            <person name="Foster-Nyarko E."/>
            <person name="Jarju S."/>
            <person name="Secka A."/>
            <person name="Antonio M."/>
            <person name="Oren A."/>
            <person name="Chaudhuri R.R."/>
            <person name="La Ragione R."/>
            <person name="Hildebrand F."/>
            <person name="Pallen M.J."/>
        </authorList>
    </citation>
    <scope>NUCLEOTIDE SEQUENCE</scope>
    <source>
        <strain evidence="2">CHK118-2852</strain>
    </source>
</reference>
<feature type="transmembrane region" description="Helical" evidence="1">
    <location>
        <begin position="22"/>
        <end position="45"/>
    </location>
</feature>
<dbReference type="AlphaFoldDB" id="A0A9D2KDT3"/>
<keyword evidence="1" id="KW-1133">Transmembrane helix</keyword>
<keyword evidence="1" id="KW-0472">Membrane</keyword>